<dbReference type="FunFam" id="3.30.360.10:FF:000009">
    <property type="entry name" value="4-hydroxy-tetrahydrodipicolinate reductase"/>
    <property type="match status" value="1"/>
</dbReference>
<keyword evidence="7 9" id="KW-0520">NAD</keyword>
<comment type="similarity">
    <text evidence="1 9">Belongs to the DapB family.</text>
</comment>
<dbReference type="PANTHER" id="PTHR20836:SF7">
    <property type="entry name" value="4-HYDROXY-TETRAHYDRODIPICOLINATE REDUCTASE"/>
    <property type="match status" value="1"/>
</dbReference>
<comment type="caution">
    <text evidence="13">The sequence shown here is derived from an EMBL/GenBank/DDBJ whole genome shotgun (WGS) entry which is preliminary data.</text>
</comment>
<evidence type="ECO:0000256" key="3">
    <source>
        <dbReference type="ARBA" id="ARBA00022605"/>
    </source>
</evidence>
<feature type="binding site" evidence="9">
    <location>
        <position position="34"/>
    </location>
    <ligand>
        <name>NADP(+)</name>
        <dbReference type="ChEBI" id="CHEBI:58349"/>
    </ligand>
</feature>
<comment type="subunit">
    <text evidence="9">Homotetramer.</text>
</comment>
<evidence type="ECO:0000256" key="8">
    <source>
        <dbReference type="ARBA" id="ARBA00023154"/>
    </source>
</evidence>
<comment type="caution">
    <text evidence="9">Was originally thought to be a dihydrodipicolinate reductase (DHDPR), catalyzing the conversion of dihydrodipicolinate to tetrahydrodipicolinate. However, it was shown in E.coli that the substrate of the enzymatic reaction is not dihydrodipicolinate (DHDP) but in fact (2S,4S)-4-hydroxy-2,3,4,5-tetrahydrodipicolinic acid (HTPA), the product released by the DapA-catalyzed reaction.</text>
</comment>
<proteinExistence type="inferred from homology"/>
<evidence type="ECO:0000256" key="6">
    <source>
        <dbReference type="ARBA" id="ARBA00023002"/>
    </source>
</evidence>
<accession>A0A939H972</accession>
<comment type="subcellular location">
    <subcellularLocation>
        <location evidence="9">Cytoplasm</location>
    </subcellularLocation>
</comment>
<keyword evidence="8 9" id="KW-0457">Lysine biosynthesis</keyword>
<keyword evidence="5 9" id="KW-0220">Diaminopimelate biosynthesis</keyword>
<dbReference type="RefSeq" id="WP_207599964.1">
    <property type="nucleotide sequence ID" value="NZ_JAFNJU010000007.1"/>
</dbReference>
<dbReference type="GO" id="GO:0009089">
    <property type="term" value="P:lysine biosynthetic process via diaminopimelate"/>
    <property type="evidence" value="ECO:0007669"/>
    <property type="project" value="UniProtKB-UniRule"/>
</dbReference>
<dbReference type="EMBL" id="JAFNJU010000007">
    <property type="protein sequence ID" value="MBO1265446.1"/>
    <property type="molecule type" value="Genomic_DNA"/>
</dbReference>
<evidence type="ECO:0000256" key="2">
    <source>
        <dbReference type="ARBA" id="ARBA00022490"/>
    </source>
</evidence>
<dbReference type="GO" id="GO:0050661">
    <property type="term" value="F:NADP binding"/>
    <property type="evidence" value="ECO:0007669"/>
    <property type="project" value="UniProtKB-UniRule"/>
</dbReference>
<dbReference type="InterPro" id="IPR022663">
    <property type="entry name" value="DapB_C"/>
</dbReference>
<reference evidence="13" key="1">
    <citation type="submission" date="2021-03" db="EMBL/GenBank/DDBJ databases">
        <title>Proteiniclasticum marinus sp. nov., isolated from tidal flat sediment.</title>
        <authorList>
            <person name="Namirimu T."/>
            <person name="Yang J.-A."/>
            <person name="Yang S.-H."/>
            <person name="Kim Y.-J."/>
            <person name="Kwon K.K."/>
        </authorList>
    </citation>
    <scope>NUCLEOTIDE SEQUENCE</scope>
    <source>
        <strain evidence="13">SCR006</strain>
    </source>
</reference>
<evidence type="ECO:0000256" key="1">
    <source>
        <dbReference type="ARBA" id="ARBA00006642"/>
    </source>
</evidence>
<dbReference type="HAMAP" id="MF_00102">
    <property type="entry name" value="DapB"/>
    <property type="match status" value="1"/>
</dbReference>
<dbReference type="PANTHER" id="PTHR20836">
    <property type="entry name" value="DIHYDRODIPICOLINATE REDUCTASE"/>
    <property type="match status" value="1"/>
</dbReference>
<dbReference type="CDD" id="cd02274">
    <property type="entry name" value="DHDPR_N"/>
    <property type="match status" value="1"/>
</dbReference>
<dbReference type="SUPFAM" id="SSF55347">
    <property type="entry name" value="Glyceraldehyde-3-phosphate dehydrogenase-like, C-terminal domain"/>
    <property type="match status" value="1"/>
</dbReference>
<feature type="domain" description="Dihydrodipicolinate reductase N-terminal" evidence="11">
    <location>
        <begin position="1"/>
        <end position="102"/>
    </location>
</feature>
<feature type="active site" description="Proton donor/acceptor" evidence="9">
    <location>
        <position position="132"/>
    </location>
</feature>
<dbReference type="Gene3D" id="3.40.50.720">
    <property type="entry name" value="NAD(P)-binding Rossmann-like Domain"/>
    <property type="match status" value="1"/>
</dbReference>
<dbReference type="GO" id="GO:0005829">
    <property type="term" value="C:cytosol"/>
    <property type="evidence" value="ECO:0007669"/>
    <property type="project" value="TreeGrafter"/>
</dbReference>
<keyword evidence="6 9" id="KW-0560">Oxidoreductase</keyword>
<keyword evidence="2 9" id="KW-0963">Cytoplasm</keyword>
<protein>
    <recommendedName>
        <fullName evidence="9 10">4-hydroxy-tetrahydrodipicolinate reductase</fullName>
        <shortName evidence="9">HTPA reductase</shortName>
        <ecNumber evidence="9 10">1.17.1.8</ecNumber>
    </recommendedName>
</protein>
<comment type="function">
    <text evidence="9">Catalyzes the conversion of 4-hydroxy-tetrahydrodipicolinate (HTPA) to tetrahydrodipicolinate.</text>
</comment>
<evidence type="ECO:0000259" key="12">
    <source>
        <dbReference type="Pfam" id="PF05173"/>
    </source>
</evidence>
<comment type="catalytic activity">
    <reaction evidence="9">
        <text>(S)-2,3,4,5-tetrahydrodipicolinate + NAD(+) + H2O = (2S,4S)-4-hydroxy-2,3,4,5-tetrahydrodipicolinate + NADH + H(+)</text>
        <dbReference type="Rhea" id="RHEA:35323"/>
        <dbReference type="ChEBI" id="CHEBI:15377"/>
        <dbReference type="ChEBI" id="CHEBI:15378"/>
        <dbReference type="ChEBI" id="CHEBI:16845"/>
        <dbReference type="ChEBI" id="CHEBI:57540"/>
        <dbReference type="ChEBI" id="CHEBI:57945"/>
        <dbReference type="ChEBI" id="CHEBI:67139"/>
        <dbReference type="EC" id="1.17.1.8"/>
    </reaction>
</comment>
<dbReference type="Pfam" id="PF05173">
    <property type="entry name" value="DapB_C"/>
    <property type="match status" value="1"/>
</dbReference>
<dbReference type="Proteomes" id="UP000664218">
    <property type="component" value="Unassembled WGS sequence"/>
</dbReference>
<evidence type="ECO:0000256" key="7">
    <source>
        <dbReference type="ARBA" id="ARBA00023027"/>
    </source>
</evidence>
<feature type="binding site" evidence="9">
    <location>
        <begin position="142"/>
        <end position="143"/>
    </location>
    <ligand>
        <name>(S)-2,3,4,5-tetrahydrodipicolinate</name>
        <dbReference type="ChEBI" id="CHEBI:16845"/>
    </ligand>
</feature>
<dbReference type="SUPFAM" id="SSF51735">
    <property type="entry name" value="NAD(P)-binding Rossmann-fold domains"/>
    <property type="match status" value="1"/>
</dbReference>
<organism evidence="13 14">
    <name type="scientific">Proteiniclasticum aestuarii</name>
    <dbReference type="NCBI Taxonomy" id="2817862"/>
    <lineage>
        <taxon>Bacteria</taxon>
        <taxon>Bacillati</taxon>
        <taxon>Bacillota</taxon>
        <taxon>Clostridia</taxon>
        <taxon>Eubacteriales</taxon>
        <taxon>Clostridiaceae</taxon>
        <taxon>Proteiniclasticum</taxon>
    </lineage>
</organism>
<evidence type="ECO:0000256" key="10">
    <source>
        <dbReference type="NCBIfam" id="TIGR00036"/>
    </source>
</evidence>
<comment type="pathway">
    <text evidence="9">Amino-acid biosynthesis; L-lysine biosynthesis via DAP pathway; (S)-tetrahydrodipicolinate from L-aspartate: step 4/4.</text>
</comment>
<keyword evidence="3 9" id="KW-0028">Amino-acid biosynthesis</keyword>
<dbReference type="InterPro" id="IPR036291">
    <property type="entry name" value="NAD(P)-bd_dom_sf"/>
</dbReference>
<dbReference type="Gene3D" id="3.30.360.10">
    <property type="entry name" value="Dihydrodipicolinate Reductase, domain 2"/>
    <property type="match status" value="1"/>
</dbReference>
<dbReference type="AlphaFoldDB" id="A0A939H972"/>
<dbReference type="InterPro" id="IPR023940">
    <property type="entry name" value="DHDPR_bac"/>
</dbReference>
<evidence type="ECO:0000313" key="13">
    <source>
        <dbReference type="EMBL" id="MBO1265446.1"/>
    </source>
</evidence>
<dbReference type="InterPro" id="IPR000846">
    <property type="entry name" value="DapB_N"/>
</dbReference>
<feature type="binding site" evidence="9">
    <location>
        <begin position="99"/>
        <end position="102"/>
    </location>
    <ligand>
        <name>NAD(+)</name>
        <dbReference type="ChEBI" id="CHEBI:57540"/>
    </ligand>
</feature>
<dbReference type="GO" id="GO:0019877">
    <property type="term" value="P:diaminopimelate biosynthetic process"/>
    <property type="evidence" value="ECO:0007669"/>
    <property type="project" value="UniProtKB-UniRule"/>
</dbReference>
<evidence type="ECO:0000256" key="5">
    <source>
        <dbReference type="ARBA" id="ARBA00022915"/>
    </source>
</evidence>
<keyword evidence="14" id="KW-1185">Reference proteome</keyword>
<name>A0A939H972_9CLOT</name>
<dbReference type="Pfam" id="PF01113">
    <property type="entry name" value="DapB_N"/>
    <property type="match status" value="1"/>
</dbReference>
<evidence type="ECO:0000256" key="4">
    <source>
        <dbReference type="ARBA" id="ARBA00022857"/>
    </source>
</evidence>
<feature type="binding site" evidence="9">
    <location>
        <position position="133"/>
    </location>
    <ligand>
        <name>(S)-2,3,4,5-tetrahydrodipicolinate</name>
        <dbReference type="ChEBI" id="CHEBI:16845"/>
    </ligand>
</feature>
<evidence type="ECO:0000259" key="11">
    <source>
        <dbReference type="Pfam" id="PF01113"/>
    </source>
</evidence>
<dbReference type="GO" id="GO:0016726">
    <property type="term" value="F:oxidoreductase activity, acting on CH or CH2 groups, NAD or NADP as acceptor"/>
    <property type="evidence" value="ECO:0007669"/>
    <property type="project" value="UniProtKB-UniRule"/>
</dbReference>
<gene>
    <name evidence="9 13" type="primary">dapB</name>
    <name evidence="13" type="ORF">J3A84_10425</name>
</gene>
<feature type="binding site" evidence="9">
    <location>
        <begin position="7"/>
        <end position="12"/>
    </location>
    <ligand>
        <name>NAD(+)</name>
        <dbReference type="ChEBI" id="CHEBI:57540"/>
    </ligand>
</feature>
<dbReference type="InterPro" id="IPR022664">
    <property type="entry name" value="DapB_N_CS"/>
</dbReference>
<feature type="active site" description="Proton donor" evidence="9">
    <location>
        <position position="136"/>
    </location>
</feature>
<dbReference type="PROSITE" id="PS01298">
    <property type="entry name" value="DAPB"/>
    <property type="match status" value="1"/>
</dbReference>
<dbReference type="PIRSF" id="PIRSF000161">
    <property type="entry name" value="DHPR"/>
    <property type="match status" value="1"/>
</dbReference>
<feature type="binding site" evidence="9">
    <location>
        <position position="33"/>
    </location>
    <ligand>
        <name>NAD(+)</name>
        <dbReference type="ChEBI" id="CHEBI:57540"/>
    </ligand>
</feature>
<feature type="binding site" evidence="9">
    <location>
        <begin position="75"/>
        <end position="77"/>
    </location>
    <ligand>
        <name>NAD(+)</name>
        <dbReference type="ChEBI" id="CHEBI:57540"/>
    </ligand>
</feature>
<comment type="catalytic activity">
    <reaction evidence="9">
        <text>(S)-2,3,4,5-tetrahydrodipicolinate + NADP(+) + H2O = (2S,4S)-4-hydroxy-2,3,4,5-tetrahydrodipicolinate + NADPH + H(+)</text>
        <dbReference type="Rhea" id="RHEA:35331"/>
        <dbReference type="ChEBI" id="CHEBI:15377"/>
        <dbReference type="ChEBI" id="CHEBI:15378"/>
        <dbReference type="ChEBI" id="CHEBI:16845"/>
        <dbReference type="ChEBI" id="CHEBI:57783"/>
        <dbReference type="ChEBI" id="CHEBI:58349"/>
        <dbReference type="ChEBI" id="CHEBI:67139"/>
        <dbReference type="EC" id="1.17.1.8"/>
    </reaction>
</comment>
<feature type="domain" description="Dihydrodipicolinate reductase C-terminal" evidence="12">
    <location>
        <begin position="105"/>
        <end position="237"/>
    </location>
</feature>
<evidence type="ECO:0000313" key="14">
    <source>
        <dbReference type="Proteomes" id="UP000664218"/>
    </source>
</evidence>
<dbReference type="NCBIfam" id="TIGR00036">
    <property type="entry name" value="dapB"/>
    <property type="match status" value="1"/>
</dbReference>
<dbReference type="GO" id="GO:0051287">
    <property type="term" value="F:NAD binding"/>
    <property type="evidence" value="ECO:0007669"/>
    <property type="project" value="UniProtKB-UniRule"/>
</dbReference>
<dbReference type="EC" id="1.17.1.8" evidence="9 10"/>
<keyword evidence="4 9" id="KW-0521">NADP</keyword>
<dbReference type="GO" id="GO:0008839">
    <property type="term" value="F:4-hydroxy-tetrahydrodipicolinate reductase"/>
    <property type="evidence" value="ECO:0007669"/>
    <property type="project" value="UniProtKB-UniRule"/>
</dbReference>
<sequence>MKVILFGAGGQMGRAISALYAEEHPDVEVVSVDKEESAYVSSMGGADVAIDFSGKEAIGSILAYCTENQVPLVIGTTGHDEKDLQAIEEAARLIPIMKSGNYSLGVCVLKHLVREASRLLGEDADVEIIEKHHSRKKDAPSGTALLLADAVEEGGASHKRVYGREGFSPRKKGDLGIHAVRGGSIVGEHTVLFALEAESLELIHRGESRMLFARGAVKATQFIGKQKPGLYDMDHMMKG</sequence>
<evidence type="ECO:0000256" key="9">
    <source>
        <dbReference type="HAMAP-Rule" id="MF_00102"/>
    </source>
</evidence>